<evidence type="ECO:0000313" key="3">
    <source>
        <dbReference type="Proteomes" id="UP000289734"/>
    </source>
</evidence>
<sequence length="44" mass="5012">MINQTFALYSWDNGAFIMIGVFLLVIFGLIGAVMLMMNEKNKKK</sequence>
<proteinExistence type="predicted"/>
<dbReference type="OrthoDB" id="1371697at2"/>
<keyword evidence="1" id="KW-1133">Transmembrane helix</keyword>
<keyword evidence="1" id="KW-0472">Membrane</keyword>
<evidence type="ECO:0000313" key="2">
    <source>
        <dbReference type="EMBL" id="RXR31369.1"/>
    </source>
</evidence>
<organism evidence="2 3">
    <name type="scientific">Flavobacterium piscinae</name>
    <dbReference type="NCBI Taxonomy" id="2506424"/>
    <lineage>
        <taxon>Bacteria</taxon>
        <taxon>Pseudomonadati</taxon>
        <taxon>Bacteroidota</taxon>
        <taxon>Flavobacteriia</taxon>
        <taxon>Flavobacteriales</taxon>
        <taxon>Flavobacteriaceae</taxon>
        <taxon>Flavobacterium</taxon>
    </lineage>
</organism>
<dbReference type="RefSeq" id="WP_129464907.1">
    <property type="nucleotide sequence ID" value="NZ_JACSXZ010000001.1"/>
</dbReference>
<dbReference type="Proteomes" id="UP000289734">
    <property type="component" value="Unassembled WGS sequence"/>
</dbReference>
<reference evidence="3" key="1">
    <citation type="submission" date="2019-01" db="EMBL/GenBank/DDBJ databases">
        <title>Cytophagaceae bacterium strain CAR-16.</title>
        <authorList>
            <person name="Chen W.-M."/>
        </authorList>
    </citation>
    <scope>NUCLEOTIDE SEQUENCE [LARGE SCALE GENOMIC DNA]</scope>
    <source>
        <strain evidence="3">ICH-30</strain>
    </source>
</reference>
<dbReference type="EMBL" id="SBKQ01000010">
    <property type="protein sequence ID" value="RXR31369.1"/>
    <property type="molecule type" value="Genomic_DNA"/>
</dbReference>
<dbReference type="AlphaFoldDB" id="A0A4Q1KQ16"/>
<name>A0A4Q1KQ16_9FLAO</name>
<comment type="caution">
    <text evidence="2">The sequence shown here is derived from an EMBL/GenBank/DDBJ whole genome shotgun (WGS) entry which is preliminary data.</text>
</comment>
<accession>A0A4Q1KQ16</accession>
<protein>
    <submittedName>
        <fullName evidence="2">Uncharacterized protein</fullName>
    </submittedName>
</protein>
<evidence type="ECO:0000256" key="1">
    <source>
        <dbReference type="SAM" id="Phobius"/>
    </source>
</evidence>
<feature type="transmembrane region" description="Helical" evidence="1">
    <location>
        <begin position="15"/>
        <end position="37"/>
    </location>
</feature>
<keyword evidence="3" id="KW-1185">Reference proteome</keyword>
<keyword evidence="1" id="KW-0812">Transmembrane</keyword>
<gene>
    <name evidence="2" type="ORF">EQG68_10835</name>
</gene>